<evidence type="ECO:0008006" key="2">
    <source>
        <dbReference type="Google" id="ProtNLM"/>
    </source>
</evidence>
<dbReference type="Gene3D" id="1.10.3100.10">
    <property type="entry name" value="Putative cytoplasmic protein"/>
    <property type="match status" value="1"/>
</dbReference>
<accession>A0A1B2ENE6</accession>
<evidence type="ECO:0000313" key="1">
    <source>
        <dbReference type="EMBL" id="ANY81479.1"/>
    </source>
</evidence>
<gene>
    <name evidence="1" type="ORF">BB934_27305</name>
</gene>
<name>A0A1B2ENE6_9HYPH</name>
<dbReference type="EMBL" id="CP016616">
    <property type="protein sequence ID" value="ANY81479.1"/>
    <property type="molecule type" value="Genomic_DNA"/>
</dbReference>
<protein>
    <recommendedName>
        <fullName evidence="2">HTH cro/C1-type domain-containing protein</fullName>
    </recommendedName>
</protein>
<dbReference type="RefSeq" id="WP_099512536.1">
    <property type="nucleotide sequence ID" value="NZ_CP016616.1"/>
</dbReference>
<organism evidence="1">
    <name type="scientific">Microvirga ossetica</name>
    <dbReference type="NCBI Taxonomy" id="1882682"/>
    <lineage>
        <taxon>Bacteria</taxon>
        <taxon>Pseudomonadati</taxon>
        <taxon>Pseudomonadota</taxon>
        <taxon>Alphaproteobacteria</taxon>
        <taxon>Hyphomicrobiales</taxon>
        <taxon>Methylobacteriaceae</taxon>
        <taxon>Microvirga</taxon>
    </lineage>
</organism>
<proteinExistence type="predicted"/>
<dbReference type="AlphaFoldDB" id="A0A1B2ENE6"/>
<dbReference type="SUPFAM" id="SSF47413">
    <property type="entry name" value="lambda repressor-like DNA-binding domains"/>
    <property type="match status" value="1"/>
</dbReference>
<reference evidence="1" key="1">
    <citation type="submission" date="2016-07" db="EMBL/GenBank/DDBJ databases">
        <title>Microvirga ossetica sp. nov. a new species of rhizobia isolated from root nodules of the legume species Vicia alpestris Steven originated from North Ossetia region in the Caucasus.</title>
        <authorList>
            <person name="Safronova V.I."/>
            <person name="Kuznetsova I.G."/>
            <person name="Sazanova A.L."/>
            <person name="Belimov A."/>
            <person name="Andronov E."/>
            <person name="Osledkin Y.S."/>
            <person name="Onishchuk O.P."/>
            <person name="Kurchak O.N."/>
            <person name="Shaposhnikov A.I."/>
            <person name="Willems A."/>
            <person name="Tikhonovich I.A."/>
        </authorList>
    </citation>
    <scope>NUCLEOTIDE SEQUENCE [LARGE SCALE GENOMIC DNA]</scope>
    <source>
        <strain evidence="1">V5/3M</strain>
    </source>
</reference>
<dbReference type="OrthoDB" id="8020038at2"/>
<sequence length="89" mass="10415">MSEYDKTQELVALRTALGFTQSRMAHEVDISLRDYQAFEWGEIEIPDLYLRAIERIAMIHAIRHRNPAMVPHGMRAETLQFARLVEEMV</sequence>
<dbReference type="GO" id="GO:0003677">
    <property type="term" value="F:DNA binding"/>
    <property type="evidence" value="ECO:0007669"/>
    <property type="project" value="InterPro"/>
</dbReference>
<dbReference type="KEGG" id="moc:BB934_27305"/>
<dbReference type="InterPro" id="IPR027910">
    <property type="entry name" value="YdiL_sf"/>
</dbReference>
<dbReference type="InterPro" id="IPR010982">
    <property type="entry name" value="Lambda_DNA-bd_dom_sf"/>
</dbReference>